<dbReference type="Gene3D" id="3.50.50.60">
    <property type="entry name" value="FAD/NAD(P)-binding domain"/>
    <property type="match status" value="1"/>
</dbReference>
<dbReference type="InterPro" id="IPR052745">
    <property type="entry name" value="G3P_Oxidase/Oxidoreductase"/>
</dbReference>
<comment type="caution">
    <text evidence="2">The sequence shown here is derived from an EMBL/GenBank/DDBJ whole genome shotgun (WGS) entry which is preliminary data.</text>
</comment>
<keyword evidence="3" id="KW-1185">Reference proteome</keyword>
<gene>
    <name evidence="2" type="ORF">SJI18_24365</name>
</gene>
<accession>A0ABU7UVI0</accession>
<organism evidence="2 3">
    <name type="scientific">Clostridium frigoriphilum</name>
    <dbReference type="NCBI Taxonomy" id="443253"/>
    <lineage>
        <taxon>Bacteria</taxon>
        <taxon>Bacillati</taxon>
        <taxon>Bacillota</taxon>
        <taxon>Clostridia</taxon>
        <taxon>Eubacteriales</taxon>
        <taxon>Clostridiaceae</taxon>
        <taxon>Clostridium</taxon>
    </lineage>
</organism>
<dbReference type="EMBL" id="JAZHFS010000061">
    <property type="protein sequence ID" value="MEF2115407.1"/>
    <property type="molecule type" value="Genomic_DNA"/>
</dbReference>
<proteinExistence type="predicted"/>
<feature type="non-terminal residue" evidence="2">
    <location>
        <position position="200"/>
    </location>
</feature>
<dbReference type="RefSeq" id="WP_331703122.1">
    <property type="nucleotide sequence ID" value="NZ_JAZHFS010000061.1"/>
</dbReference>
<feature type="domain" description="FAD dependent oxidoreductase" evidence="1">
    <location>
        <begin position="3"/>
        <end position="200"/>
    </location>
</feature>
<reference evidence="2 3" key="1">
    <citation type="submission" date="2023-11" db="EMBL/GenBank/DDBJ databases">
        <title>Draft genome sequence of a psychrophilic Clostridium strain from permafrost water brine.</title>
        <authorList>
            <person name="Shcherbakova V.A."/>
            <person name="Trubitsyn V.E."/>
            <person name="Zakharyuk A.G."/>
        </authorList>
    </citation>
    <scope>NUCLEOTIDE SEQUENCE [LARGE SCALE GENOMIC DNA]</scope>
    <source>
        <strain evidence="2 3">14F</strain>
    </source>
</reference>
<dbReference type="PANTHER" id="PTHR42720:SF1">
    <property type="entry name" value="GLYCEROL 3-PHOSPHATE OXIDASE"/>
    <property type="match status" value="1"/>
</dbReference>
<dbReference type="SUPFAM" id="SSF51905">
    <property type="entry name" value="FAD/NAD(P)-binding domain"/>
    <property type="match status" value="1"/>
</dbReference>
<dbReference type="Pfam" id="PF01266">
    <property type="entry name" value="DAO"/>
    <property type="match status" value="1"/>
</dbReference>
<sequence length="200" mass="21602">MFDVTIIGAGVIGCSISRELSKYNVKTCVLERSSDVASGTTKANSAIVHGGFDAKPSTLKGKLNAKGNAMFTDLAKELDFPFKRNGSLVLCFDKKNMPDLDHLLEQGKLNGVPDLVIIDGDAVRKMEPNVTEKCVGALYAPTGGIVCPYEMTIALAENSYNNGVEFKFETNVENIEKNSNGYIIKTNKGDIETKMIINAA</sequence>
<dbReference type="Gene3D" id="3.30.9.10">
    <property type="entry name" value="D-Amino Acid Oxidase, subunit A, domain 2"/>
    <property type="match status" value="1"/>
</dbReference>
<name>A0ABU7UVI0_9CLOT</name>
<protein>
    <submittedName>
        <fullName evidence="2">FAD-dependent oxidoreductase</fullName>
    </submittedName>
</protein>
<dbReference type="PANTHER" id="PTHR42720">
    <property type="entry name" value="GLYCEROL-3-PHOSPHATE DEHYDROGENASE"/>
    <property type="match status" value="1"/>
</dbReference>
<dbReference type="Proteomes" id="UP001498469">
    <property type="component" value="Unassembled WGS sequence"/>
</dbReference>
<evidence type="ECO:0000313" key="2">
    <source>
        <dbReference type="EMBL" id="MEF2115407.1"/>
    </source>
</evidence>
<evidence type="ECO:0000313" key="3">
    <source>
        <dbReference type="Proteomes" id="UP001498469"/>
    </source>
</evidence>
<evidence type="ECO:0000259" key="1">
    <source>
        <dbReference type="Pfam" id="PF01266"/>
    </source>
</evidence>
<dbReference type="InterPro" id="IPR006076">
    <property type="entry name" value="FAD-dep_OxRdtase"/>
</dbReference>
<dbReference type="InterPro" id="IPR036188">
    <property type="entry name" value="FAD/NAD-bd_sf"/>
</dbReference>